<feature type="compositionally biased region" description="Acidic residues" evidence="1">
    <location>
        <begin position="41"/>
        <end position="53"/>
    </location>
</feature>
<organism evidence="2 3">
    <name type="scientific">Solanum tuberosum</name>
    <name type="common">Potato</name>
    <dbReference type="NCBI Taxonomy" id="4113"/>
    <lineage>
        <taxon>Eukaryota</taxon>
        <taxon>Viridiplantae</taxon>
        <taxon>Streptophyta</taxon>
        <taxon>Embryophyta</taxon>
        <taxon>Tracheophyta</taxon>
        <taxon>Spermatophyta</taxon>
        <taxon>Magnoliopsida</taxon>
        <taxon>eudicotyledons</taxon>
        <taxon>Gunneridae</taxon>
        <taxon>Pentapetalae</taxon>
        <taxon>asterids</taxon>
        <taxon>lamiids</taxon>
        <taxon>Solanales</taxon>
        <taxon>Solanaceae</taxon>
        <taxon>Solanoideae</taxon>
        <taxon>Solaneae</taxon>
        <taxon>Solanum</taxon>
    </lineage>
</organism>
<evidence type="ECO:0000313" key="3">
    <source>
        <dbReference type="Proteomes" id="UP000826656"/>
    </source>
</evidence>
<keyword evidence="3" id="KW-1185">Reference proteome</keyword>
<accession>A0ABQ7TTQ1</accession>
<evidence type="ECO:0000313" key="2">
    <source>
        <dbReference type="EMBL" id="KAH0737818.1"/>
    </source>
</evidence>
<name>A0ABQ7TTQ1_SOLTU</name>
<reference evidence="2 3" key="1">
    <citation type="journal article" date="2021" name="bioRxiv">
        <title>Chromosome-scale and haplotype-resolved genome assembly of a tetraploid potato cultivar.</title>
        <authorList>
            <person name="Sun H."/>
            <person name="Jiao W.-B."/>
            <person name="Krause K."/>
            <person name="Campoy J.A."/>
            <person name="Goel M."/>
            <person name="Folz-Donahue K."/>
            <person name="Kukat C."/>
            <person name="Huettel B."/>
            <person name="Schneeberger K."/>
        </authorList>
    </citation>
    <scope>NUCLEOTIDE SEQUENCE [LARGE SCALE GENOMIC DNA]</scope>
    <source>
        <strain evidence="2">SolTubOtavaFocal</strain>
        <tissue evidence="2">Leaves</tissue>
    </source>
</reference>
<dbReference type="SUPFAM" id="SSF56219">
    <property type="entry name" value="DNase I-like"/>
    <property type="match status" value="1"/>
</dbReference>
<dbReference type="Proteomes" id="UP000826656">
    <property type="component" value="Unassembled WGS sequence"/>
</dbReference>
<dbReference type="InterPro" id="IPR036691">
    <property type="entry name" value="Endo/exonu/phosph_ase_sf"/>
</dbReference>
<protein>
    <submittedName>
        <fullName evidence="2">Uncharacterized protein</fullName>
    </submittedName>
</protein>
<proteinExistence type="predicted"/>
<evidence type="ECO:0000256" key="1">
    <source>
        <dbReference type="SAM" id="MobiDB-lite"/>
    </source>
</evidence>
<feature type="region of interest" description="Disordered" evidence="1">
    <location>
        <begin position="1"/>
        <end position="68"/>
    </location>
</feature>
<comment type="caution">
    <text evidence="2">The sequence shown here is derived from an EMBL/GenBank/DDBJ whole genome shotgun (WGS) entry which is preliminary data.</text>
</comment>
<sequence>MVDDLQGMDIPPLQTQYLTPPPKAPPDLTAACKVNSVPAIDEYDVENSEDELDRDNQSLQEQEDDDETSELLIKAFSPHNVNDPEEEIHQVASQQGLSPRGLHYDRQTKQQAIYIQILPKICTLIWNIRGINTQGVMERLKMLKKMHHISFTAILEPFSDSTQVQLFRHQLAMDHAMSNCNGKIWLFWNLDVDCKVLDEDEQQVTCEMAHNELQTKFITTIIYAKCKDQLRRPLWDRMLHQANATTNSPWCAVGDCNVITSMDEKLGGVPYNMRKSLEFIAVIEACGLMDLGFSG</sequence>
<dbReference type="Gene3D" id="3.60.10.10">
    <property type="entry name" value="Endonuclease/exonuclease/phosphatase"/>
    <property type="match status" value="1"/>
</dbReference>
<dbReference type="EMBL" id="JAIVGD010000028">
    <property type="protein sequence ID" value="KAH0737818.1"/>
    <property type="molecule type" value="Genomic_DNA"/>
</dbReference>
<gene>
    <name evidence="2" type="ORF">KY290_036523</name>
</gene>